<dbReference type="Gene3D" id="3.30.2350.10">
    <property type="entry name" value="Pseudouridine synthase"/>
    <property type="match status" value="1"/>
</dbReference>
<evidence type="ECO:0000256" key="1">
    <source>
        <dbReference type="SAM" id="MobiDB-lite"/>
    </source>
</evidence>
<keyword evidence="4" id="KW-1185">Reference proteome</keyword>
<proteinExistence type="predicted"/>
<evidence type="ECO:0000313" key="3">
    <source>
        <dbReference type="EMBL" id="RUS74504.1"/>
    </source>
</evidence>
<dbReference type="GO" id="GO:0009982">
    <property type="term" value="F:pseudouridine synthase activity"/>
    <property type="evidence" value="ECO:0007669"/>
    <property type="project" value="InterPro"/>
</dbReference>
<feature type="region of interest" description="Disordered" evidence="1">
    <location>
        <begin position="44"/>
        <end position="64"/>
    </location>
</feature>
<feature type="compositionally biased region" description="Polar residues" evidence="1">
    <location>
        <begin position="395"/>
        <end position="405"/>
    </location>
</feature>
<accession>A0A433SYV9</accession>
<feature type="domain" description="Pseudouridine synthase RsuA/RluA-like" evidence="2">
    <location>
        <begin position="573"/>
        <end position="645"/>
    </location>
</feature>
<dbReference type="InterPro" id="IPR006145">
    <property type="entry name" value="PsdUridine_synth_RsuA/RluA"/>
</dbReference>
<dbReference type="AlphaFoldDB" id="A0A433SYV9"/>
<dbReference type="InterPro" id="IPR020103">
    <property type="entry name" value="PsdUridine_synth_cat_dom_sf"/>
</dbReference>
<sequence length="647" mass="72464">MAASIRQQSYNIVNLLKFNKFGVRCELKNTECIVRNKHSKIFTQSSDKTSVSKPNYGETETNANEDFFGIPNDYKLQHARLIEDSERPETLYSREDNDKLHEPAGLSYTADQEDQSRSSSRHLNRRKRAVKANFPTYFGAISFDQAACLKSEGKIDKLALKAQEILVTKSKNVDIHKSNTFEIGDSNSQKSVTEVIFHTTDEIKGQSESQNIFDEQYFGAVDRDPGLDLVNAGTAPIKGNPIKQSYFANQTKPTESEIPSTEISQHEHSGNKASKKEQNNHLDLHNNSMSRSRSSQNENNFFDEQYFNTVLDNDESRSGPINFSEQSENKVFDSRQYSSFQEGSDLSEIDRQYFEASLSSSGVTSGNQSSLGAVAEQYFKSDVSEPRLPSVDNEGASSLDSSSTLQKRDDYGSDSDHIHIDLNTHSSSLKSSHSQMLQNNRAATGDKSRISSATENIVTNDSFLKKQGEQQKAFASKIHTKEPESESAFQYAMSVRQNLQTGQKEKENSDYKIPSAYDTEISGDDGLELVGKHCRFDSKGYRILDLQVPNFDKMTSSDVTRMLKSRIIFNHDDFLAIDKPYGLPSFGQQDDRLSVSGLLPALVSSLPRNFQASELHIVQGLDRDVTGALILAKSPELAQDLKMMYNN</sequence>
<reference evidence="3 4" key="1">
    <citation type="submission" date="2019-01" db="EMBL/GenBank/DDBJ databases">
        <title>A draft genome assembly of the solar-powered sea slug Elysia chlorotica.</title>
        <authorList>
            <person name="Cai H."/>
            <person name="Li Q."/>
            <person name="Fang X."/>
            <person name="Li J."/>
            <person name="Curtis N.E."/>
            <person name="Altenburger A."/>
            <person name="Shibata T."/>
            <person name="Feng M."/>
            <person name="Maeda T."/>
            <person name="Schwartz J.A."/>
            <person name="Shigenobu S."/>
            <person name="Lundholm N."/>
            <person name="Nishiyama T."/>
            <person name="Yang H."/>
            <person name="Hasebe M."/>
            <person name="Li S."/>
            <person name="Pierce S.K."/>
            <person name="Wang J."/>
        </authorList>
    </citation>
    <scope>NUCLEOTIDE SEQUENCE [LARGE SCALE GENOMIC DNA]</scope>
    <source>
        <strain evidence="3">EC2010</strain>
        <tissue evidence="3">Whole organism of an adult</tissue>
    </source>
</reference>
<evidence type="ECO:0000313" key="4">
    <source>
        <dbReference type="Proteomes" id="UP000271974"/>
    </source>
</evidence>
<feature type="compositionally biased region" description="Basic and acidic residues" evidence="1">
    <location>
        <begin position="406"/>
        <end position="422"/>
    </location>
</feature>
<comment type="caution">
    <text evidence="3">The sequence shown here is derived from an EMBL/GenBank/DDBJ whole genome shotgun (WGS) entry which is preliminary data.</text>
</comment>
<dbReference type="EMBL" id="RQTK01000825">
    <property type="protein sequence ID" value="RUS74504.1"/>
    <property type="molecule type" value="Genomic_DNA"/>
</dbReference>
<feature type="region of interest" description="Disordered" evidence="1">
    <location>
        <begin position="85"/>
        <end position="126"/>
    </location>
</feature>
<gene>
    <name evidence="3" type="ORF">EGW08_017735</name>
</gene>
<organism evidence="3 4">
    <name type="scientific">Elysia chlorotica</name>
    <name type="common">Eastern emerald elysia</name>
    <name type="synonym">Sea slug</name>
    <dbReference type="NCBI Taxonomy" id="188477"/>
    <lineage>
        <taxon>Eukaryota</taxon>
        <taxon>Metazoa</taxon>
        <taxon>Spiralia</taxon>
        <taxon>Lophotrochozoa</taxon>
        <taxon>Mollusca</taxon>
        <taxon>Gastropoda</taxon>
        <taxon>Heterobranchia</taxon>
        <taxon>Euthyneura</taxon>
        <taxon>Panpulmonata</taxon>
        <taxon>Sacoglossa</taxon>
        <taxon>Placobranchoidea</taxon>
        <taxon>Plakobranchidae</taxon>
        <taxon>Elysia</taxon>
    </lineage>
</organism>
<feature type="region of interest" description="Disordered" evidence="1">
    <location>
        <begin position="312"/>
        <end position="336"/>
    </location>
</feature>
<dbReference type="STRING" id="188477.A0A433SYV9"/>
<dbReference type="GO" id="GO:0003723">
    <property type="term" value="F:RNA binding"/>
    <property type="evidence" value="ECO:0007669"/>
    <property type="project" value="InterPro"/>
</dbReference>
<feature type="region of interest" description="Disordered" evidence="1">
    <location>
        <begin position="240"/>
        <end position="297"/>
    </location>
</feature>
<dbReference type="OrthoDB" id="9349396at2759"/>
<feature type="compositionally biased region" description="Polar residues" evidence="1">
    <location>
        <begin position="242"/>
        <end position="263"/>
    </location>
</feature>
<feature type="compositionally biased region" description="Low complexity" evidence="1">
    <location>
        <begin position="425"/>
        <end position="434"/>
    </location>
</feature>
<feature type="region of interest" description="Disordered" evidence="1">
    <location>
        <begin position="384"/>
        <end position="451"/>
    </location>
</feature>
<feature type="non-terminal residue" evidence="3">
    <location>
        <position position="647"/>
    </location>
</feature>
<name>A0A433SYV9_ELYCH</name>
<dbReference type="SUPFAM" id="SSF55120">
    <property type="entry name" value="Pseudouridine synthase"/>
    <property type="match status" value="1"/>
</dbReference>
<feature type="compositionally biased region" description="Basic and acidic residues" evidence="1">
    <location>
        <begin position="264"/>
        <end position="284"/>
    </location>
</feature>
<dbReference type="Proteomes" id="UP000271974">
    <property type="component" value="Unassembled WGS sequence"/>
</dbReference>
<protein>
    <recommendedName>
        <fullName evidence="2">Pseudouridine synthase RsuA/RluA-like domain-containing protein</fullName>
    </recommendedName>
</protein>
<dbReference type="Pfam" id="PF00849">
    <property type="entry name" value="PseudoU_synth_2"/>
    <property type="match status" value="1"/>
</dbReference>
<dbReference type="GO" id="GO:0001522">
    <property type="term" value="P:pseudouridine synthesis"/>
    <property type="evidence" value="ECO:0007669"/>
    <property type="project" value="InterPro"/>
</dbReference>
<evidence type="ECO:0000259" key="2">
    <source>
        <dbReference type="Pfam" id="PF00849"/>
    </source>
</evidence>
<feature type="compositionally biased region" description="Basic and acidic residues" evidence="1">
    <location>
        <begin position="85"/>
        <end position="102"/>
    </location>
</feature>
<feature type="compositionally biased region" description="Low complexity" evidence="1">
    <location>
        <begin position="286"/>
        <end position="297"/>
    </location>
</feature>